<name>A0A8D8ZEG8_9HEMI</name>
<proteinExistence type="predicted"/>
<feature type="transmembrane region" description="Helical" evidence="1">
    <location>
        <begin position="85"/>
        <end position="102"/>
    </location>
</feature>
<evidence type="ECO:0000313" key="2">
    <source>
        <dbReference type="EMBL" id="CAG6744607.1"/>
    </source>
</evidence>
<reference evidence="2" key="1">
    <citation type="submission" date="2021-05" db="EMBL/GenBank/DDBJ databases">
        <authorList>
            <person name="Alioto T."/>
            <person name="Alioto T."/>
            <person name="Gomez Garrido J."/>
        </authorList>
    </citation>
    <scope>NUCLEOTIDE SEQUENCE</scope>
</reference>
<protein>
    <submittedName>
        <fullName evidence="2">Uncharacterized protein</fullName>
    </submittedName>
</protein>
<keyword evidence="1" id="KW-0812">Transmembrane</keyword>
<dbReference type="AlphaFoldDB" id="A0A8D8ZEG8"/>
<sequence>MYYLVRQSCHPCMYIIYLQVDTFYLLTSNNSTYFYTLLTKGEGGRERLFQWKSLLPTWLWSRPWPNIQGVPTLSDLEFGKATNNILFRFDAMVYFLCLLTLFY</sequence>
<keyword evidence="1" id="KW-1133">Transmembrane helix</keyword>
<dbReference type="EMBL" id="HBUF01471151">
    <property type="protein sequence ID" value="CAG6744607.1"/>
    <property type="molecule type" value="Transcribed_RNA"/>
</dbReference>
<accession>A0A8D8ZEG8</accession>
<keyword evidence="1" id="KW-0472">Membrane</keyword>
<organism evidence="2">
    <name type="scientific">Cacopsylla melanoneura</name>
    <dbReference type="NCBI Taxonomy" id="428564"/>
    <lineage>
        <taxon>Eukaryota</taxon>
        <taxon>Metazoa</taxon>
        <taxon>Ecdysozoa</taxon>
        <taxon>Arthropoda</taxon>
        <taxon>Hexapoda</taxon>
        <taxon>Insecta</taxon>
        <taxon>Pterygota</taxon>
        <taxon>Neoptera</taxon>
        <taxon>Paraneoptera</taxon>
        <taxon>Hemiptera</taxon>
        <taxon>Sternorrhyncha</taxon>
        <taxon>Psylloidea</taxon>
        <taxon>Psyllidae</taxon>
        <taxon>Psyllinae</taxon>
        <taxon>Cacopsylla</taxon>
    </lineage>
</organism>
<evidence type="ECO:0000256" key="1">
    <source>
        <dbReference type="SAM" id="Phobius"/>
    </source>
</evidence>